<evidence type="ECO:0000256" key="5">
    <source>
        <dbReference type="SAM" id="Phobius"/>
    </source>
</evidence>
<feature type="transmembrane region" description="Helical" evidence="5">
    <location>
        <begin position="114"/>
        <end position="134"/>
    </location>
</feature>
<organism evidence="7 8">
    <name type="scientific">Caenorhabditis tropicalis</name>
    <dbReference type="NCBI Taxonomy" id="1561998"/>
    <lineage>
        <taxon>Eukaryota</taxon>
        <taxon>Metazoa</taxon>
        <taxon>Ecdysozoa</taxon>
        <taxon>Nematoda</taxon>
        <taxon>Chromadorea</taxon>
        <taxon>Rhabditida</taxon>
        <taxon>Rhabditina</taxon>
        <taxon>Rhabditomorpha</taxon>
        <taxon>Rhabditoidea</taxon>
        <taxon>Rhabditidae</taxon>
        <taxon>Peloderinae</taxon>
        <taxon>Caenorhabditis</taxon>
    </lineage>
</organism>
<dbReference type="InterPro" id="IPR027370">
    <property type="entry name" value="Znf-RING_euk"/>
</dbReference>
<dbReference type="Gene3D" id="3.30.40.10">
    <property type="entry name" value="Zinc/RING finger domain, C3HC4 (zinc finger)"/>
    <property type="match status" value="1"/>
</dbReference>
<proteinExistence type="predicted"/>
<dbReference type="PROSITE" id="PS50089">
    <property type="entry name" value="ZF_RING_2"/>
    <property type="match status" value="1"/>
</dbReference>
<protein>
    <submittedName>
        <fullName evidence="8">RING-type domain-containing protein</fullName>
    </submittedName>
</protein>
<dbReference type="AlphaFoldDB" id="A0A1I7U7Q8"/>
<keyword evidence="5" id="KW-0472">Membrane</keyword>
<feature type="transmembrane region" description="Helical" evidence="5">
    <location>
        <begin position="47"/>
        <end position="66"/>
    </location>
</feature>
<dbReference type="SUPFAM" id="SSF57850">
    <property type="entry name" value="RING/U-box"/>
    <property type="match status" value="1"/>
</dbReference>
<dbReference type="WBParaSite" id="Csp11.Scaffold629.g15699.t1">
    <property type="protein sequence ID" value="Csp11.Scaffold629.g15699.t1"/>
    <property type="gene ID" value="Csp11.Scaffold629.g15699"/>
</dbReference>
<dbReference type="InterPro" id="IPR001841">
    <property type="entry name" value="Znf_RING"/>
</dbReference>
<feature type="transmembrane region" description="Helical" evidence="5">
    <location>
        <begin position="150"/>
        <end position="170"/>
    </location>
</feature>
<dbReference type="InterPro" id="IPR052667">
    <property type="entry name" value="E3_ubiquitin-ligase_RING"/>
</dbReference>
<evidence type="ECO:0000256" key="1">
    <source>
        <dbReference type="ARBA" id="ARBA00022723"/>
    </source>
</evidence>
<dbReference type="PROSITE" id="PS00518">
    <property type="entry name" value="ZF_RING_1"/>
    <property type="match status" value="1"/>
</dbReference>
<dbReference type="eggNOG" id="KOG4185">
    <property type="taxonomic scope" value="Eukaryota"/>
</dbReference>
<evidence type="ECO:0000313" key="7">
    <source>
        <dbReference type="Proteomes" id="UP000095282"/>
    </source>
</evidence>
<dbReference type="SMART" id="SM00184">
    <property type="entry name" value="RING"/>
    <property type="match status" value="1"/>
</dbReference>
<dbReference type="InterPro" id="IPR017907">
    <property type="entry name" value="Znf_RING_CS"/>
</dbReference>
<evidence type="ECO:0000313" key="8">
    <source>
        <dbReference type="WBParaSite" id="Csp11.Scaffold629.g15699.t1"/>
    </source>
</evidence>
<keyword evidence="5" id="KW-1133">Transmembrane helix</keyword>
<evidence type="ECO:0000256" key="4">
    <source>
        <dbReference type="PROSITE-ProRule" id="PRU00175"/>
    </source>
</evidence>
<dbReference type="InterPro" id="IPR013083">
    <property type="entry name" value="Znf_RING/FYVE/PHD"/>
</dbReference>
<dbReference type="PANTHER" id="PTHR47156:SF7">
    <property type="entry name" value="RING-TYPE DOMAIN-CONTAINING PROTEIN"/>
    <property type="match status" value="1"/>
</dbReference>
<feature type="transmembrane region" description="Helical" evidence="5">
    <location>
        <begin position="17"/>
        <end position="35"/>
    </location>
</feature>
<dbReference type="STRING" id="1561998.A0A1I7U7Q8"/>
<dbReference type="Proteomes" id="UP000095282">
    <property type="component" value="Unplaced"/>
</dbReference>
<dbReference type="GO" id="GO:0008270">
    <property type="term" value="F:zinc ion binding"/>
    <property type="evidence" value="ECO:0007669"/>
    <property type="project" value="UniProtKB-KW"/>
</dbReference>
<sequence>MPAEDEFNTSVLMMNRVAPAIFSGIIALIGRFFGYDSSLEKETGDNIKYVFGCFGLETLLLEAVSLMKKAYMSKNGYTERQKNESNLKLSSLLIIVFYSIPLCISYFIQFETKALLYGGFCFIWFGMLTCRPIFTIKQFSKCHFNGKHEYILCFVIIGLPLTAIAGYSYYSTVGLSEYDRNLQFLLRLGYGLFLASEFAIYWIVSKYGIALDNGVQAVLKEEEVEPESDPSDEEESESNYEDLKCGICFKGYSSNSAKRVPRMMECGHTVCFGCAKKLRKNSAIRCPLCQKYTFKESKDLPKNYTLIGFLDAMKQSEERKKNAV</sequence>
<name>A0A1I7U7Q8_9PELO</name>
<dbReference type="PANTHER" id="PTHR47156">
    <property type="entry name" value="PROTEIN CBG20824"/>
    <property type="match status" value="1"/>
</dbReference>
<dbReference type="Pfam" id="PF13445">
    <property type="entry name" value="zf-RING_UBOX"/>
    <property type="match status" value="1"/>
</dbReference>
<keyword evidence="5" id="KW-0812">Transmembrane</keyword>
<evidence type="ECO:0000256" key="2">
    <source>
        <dbReference type="ARBA" id="ARBA00022771"/>
    </source>
</evidence>
<evidence type="ECO:0000259" key="6">
    <source>
        <dbReference type="PROSITE" id="PS50089"/>
    </source>
</evidence>
<evidence type="ECO:0000256" key="3">
    <source>
        <dbReference type="ARBA" id="ARBA00022833"/>
    </source>
</evidence>
<feature type="domain" description="RING-type" evidence="6">
    <location>
        <begin position="245"/>
        <end position="290"/>
    </location>
</feature>
<feature type="transmembrane region" description="Helical" evidence="5">
    <location>
        <begin position="87"/>
        <end position="108"/>
    </location>
</feature>
<reference evidence="8" key="1">
    <citation type="submission" date="2016-11" db="UniProtKB">
        <authorList>
            <consortium name="WormBaseParasite"/>
        </authorList>
    </citation>
    <scope>IDENTIFICATION</scope>
</reference>
<keyword evidence="1" id="KW-0479">Metal-binding</keyword>
<keyword evidence="3" id="KW-0862">Zinc</keyword>
<keyword evidence="2 4" id="KW-0863">Zinc-finger</keyword>
<feature type="transmembrane region" description="Helical" evidence="5">
    <location>
        <begin position="182"/>
        <end position="204"/>
    </location>
</feature>
<accession>A0A1I7U7Q8</accession>
<keyword evidence="7" id="KW-1185">Reference proteome</keyword>